<evidence type="ECO:0000313" key="1">
    <source>
        <dbReference type="EMBL" id="NMR33228.1"/>
    </source>
</evidence>
<reference evidence="1 2" key="1">
    <citation type="submission" date="2020-04" db="EMBL/GenBank/DDBJ databases">
        <title>Genome analysis and antimicrobial resistance characteristics of Chryseobacterium aquaticum isolated from farmed salmonids.</title>
        <authorList>
            <person name="Saticioglu I.B."/>
            <person name="Duman M."/>
            <person name="Altun S."/>
        </authorList>
    </citation>
    <scope>NUCLEOTIDE SEQUENCE [LARGE SCALE GENOMIC DNA]</scope>
    <source>
        <strain evidence="1 2">C-174</strain>
    </source>
</reference>
<evidence type="ECO:0000313" key="2">
    <source>
        <dbReference type="Proteomes" id="UP000548067"/>
    </source>
</evidence>
<comment type="caution">
    <text evidence="1">The sequence shown here is derived from an EMBL/GenBank/DDBJ whole genome shotgun (WGS) entry which is preliminary data.</text>
</comment>
<dbReference type="AlphaFoldDB" id="A0A848N391"/>
<gene>
    <name evidence="1" type="ORF">HIO71_03290</name>
</gene>
<dbReference type="Proteomes" id="UP000548067">
    <property type="component" value="Unassembled WGS sequence"/>
</dbReference>
<accession>A0A848N391</accession>
<proteinExistence type="predicted"/>
<name>A0A848N391_9FLAO</name>
<sequence length="64" mass="7866">MNKTRRQLTLFLDDHYSTEIETIRRKYNPVQYKSIKSHVTLCREDELENMVFCDLSIFFYSNFH</sequence>
<protein>
    <submittedName>
        <fullName evidence="1">Uncharacterized protein</fullName>
    </submittedName>
</protein>
<dbReference type="RefSeq" id="WP_169320317.1">
    <property type="nucleotide sequence ID" value="NZ_JABCJF010000001.1"/>
</dbReference>
<organism evidence="1 2">
    <name type="scientific">Chryseobacterium aquaticum</name>
    <dbReference type="NCBI Taxonomy" id="452084"/>
    <lineage>
        <taxon>Bacteria</taxon>
        <taxon>Pseudomonadati</taxon>
        <taxon>Bacteroidota</taxon>
        <taxon>Flavobacteriia</taxon>
        <taxon>Flavobacteriales</taxon>
        <taxon>Weeksellaceae</taxon>
        <taxon>Chryseobacterium group</taxon>
        <taxon>Chryseobacterium</taxon>
    </lineage>
</organism>
<dbReference type="EMBL" id="JABCJF010000001">
    <property type="protein sequence ID" value="NMR33228.1"/>
    <property type="molecule type" value="Genomic_DNA"/>
</dbReference>